<gene>
    <name evidence="2" type="ORF">PLEPLA_LOCUS25195</name>
</gene>
<protein>
    <submittedName>
        <fullName evidence="2">Uncharacterized protein</fullName>
    </submittedName>
</protein>
<feature type="non-terminal residue" evidence="2">
    <location>
        <position position="332"/>
    </location>
</feature>
<dbReference type="EMBL" id="CADEAL010001992">
    <property type="protein sequence ID" value="CAB1437162.1"/>
    <property type="molecule type" value="Genomic_DNA"/>
</dbReference>
<keyword evidence="3" id="KW-1185">Reference proteome</keyword>
<feature type="compositionally biased region" description="Acidic residues" evidence="1">
    <location>
        <begin position="313"/>
        <end position="322"/>
    </location>
</feature>
<dbReference type="Proteomes" id="UP001153269">
    <property type="component" value="Unassembled WGS sequence"/>
</dbReference>
<feature type="region of interest" description="Disordered" evidence="1">
    <location>
        <begin position="31"/>
        <end position="54"/>
    </location>
</feature>
<feature type="region of interest" description="Disordered" evidence="1">
    <location>
        <begin position="156"/>
        <end position="332"/>
    </location>
</feature>
<reference evidence="2" key="1">
    <citation type="submission" date="2020-03" db="EMBL/GenBank/DDBJ databases">
        <authorList>
            <person name="Weist P."/>
        </authorList>
    </citation>
    <scope>NUCLEOTIDE SEQUENCE</scope>
</reference>
<accession>A0A9N7UVR7</accession>
<feature type="compositionally biased region" description="Polar residues" evidence="1">
    <location>
        <begin position="301"/>
        <end position="311"/>
    </location>
</feature>
<name>A0A9N7UVR7_PLEPL</name>
<evidence type="ECO:0000313" key="3">
    <source>
        <dbReference type="Proteomes" id="UP001153269"/>
    </source>
</evidence>
<proteinExistence type="predicted"/>
<evidence type="ECO:0000256" key="1">
    <source>
        <dbReference type="SAM" id="MobiDB-lite"/>
    </source>
</evidence>
<comment type="caution">
    <text evidence="2">The sequence shown here is derived from an EMBL/GenBank/DDBJ whole genome shotgun (WGS) entry which is preliminary data.</text>
</comment>
<organism evidence="2 3">
    <name type="scientific">Pleuronectes platessa</name>
    <name type="common">European plaice</name>
    <dbReference type="NCBI Taxonomy" id="8262"/>
    <lineage>
        <taxon>Eukaryota</taxon>
        <taxon>Metazoa</taxon>
        <taxon>Chordata</taxon>
        <taxon>Craniata</taxon>
        <taxon>Vertebrata</taxon>
        <taxon>Euteleostomi</taxon>
        <taxon>Actinopterygii</taxon>
        <taxon>Neopterygii</taxon>
        <taxon>Teleostei</taxon>
        <taxon>Neoteleostei</taxon>
        <taxon>Acanthomorphata</taxon>
        <taxon>Carangaria</taxon>
        <taxon>Pleuronectiformes</taxon>
        <taxon>Pleuronectoidei</taxon>
        <taxon>Pleuronectidae</taxon>
        <taxon>Pleuronectes</taxon>
    </lineage>
</organism>
<evidence type="ECO:0000313" key="2">
    <source>
        <dbReference type="EMBL" id="CAB1437162.1"/>
    </source>
</evidence>
<dbReference type="AlphaFoldDB" id="A0A9N7UVR7"/>
<sequence length="332" mass="36991">CLELQCPCRDESVSSAVMIGDSWRVSLVKAEQGSSGSAAPPPHIRSSLSPEVPDGNEPVITLNDHTAQSGDSQKRILPGRLFIFSGLIDLSLVQTLSGGETSASSEAQGQRDGRREVIVITVNVAQSYVLHVTENQSYRSSTLGPDCSSFQLVHIDEVEPEEPEEPDGTRGTRGTRWNQRNQVEREEPEEPGGTRGTRGTRWNERNQRNQVEPEEPEEPGGTRGTRGTKWNQVEPEEPSGTRWNQRNQVEPEEPEEPGGTRGTRGTRWNQVEPEEPSGTRWNQRNQVEPEEPEEPGGTRGTRWNQRNQRNQVEPEEPEEPEEPAQTLVPLAC</sequence>